<dbReference type="InterPro" id="IPR037593">
    <property type="entry name" value="MIOS/Sea4"/>
</dbReference>
<protein>
    <submittedName>
        <fullName evidence="7">Uncharacterized protein</fullName>
    </submittedName>
</protein>
<dbReference type="InterPro" id="IPR049092">
    <property type="entry name" value="MIOS_a-sol"/>
</dbReference>
<feature type="compositionally biased region" description="Polar residues" evidence="4">
    <location>
        <begin position="449"/>
        <end position="461"/>
    </location>
</feature>
<comment type="similarity">
    <text evidence="1">Belongs to the WD repeat mio family.</text>
</comment>
<feature type="region of interest" description="Disordered" evidence="4">
    <location>
        <begin position="422"/>
        <end position="469"/>
    </location>
</feature>
<evidence type="ECO:0000256" key="2">
    <source>
        <dbReference type="ARBA" id="ARBA00022574"/>
    </source>
</evidence>
<dbReference type="SMART" id="SM00320">
    <property type="entry name" value="WD40"/>
    <property type="match status" value="4"/>
</dbReference>
<dbReference type="STRING" id="1447872.A0A1J9QNN9"/>
<dbReference type="OrthoDB" id="341486at2759"/>
<dbReference type="PANTHER" id="PTHR16453:SF9">
    <property type="entry name" value="GATOR COMPLEX PROTEIN MIOS"/>
    <property type="match status" value="1"/>
</dbReference>
<dbReference type="Proteomes" id="UP000182235">
    <property type="component" value="Unassembled WGS sequence"/>
</dbReference>
<dbReference type="GO" id="GO:0005737">
    <property type="term" value="C:cytoplasm"/>
    <property type="evidence" value="ECO:0007669"/>
    <property type="project" value="TreeGrafter"/>
</dbReference>
<dbReference type="SUPFAM" id="SSF50978">
    <property type="entry name" value="WD40 repeat-like"/>
    <property type="match status" value="1"/>
</dbReference>
<gene>
    <name evidence="7" type="ORF">AJ78_02152</name>
</gene>
<keyword evidence="3" id="KW-0677">Repeat</keyword>
<dbReference type="Pfam" id="PF21719">
    <property type="entry name" value="MIOS_a-sol"/>
    <property type="match status" value="1"/>
</dbReference>
<evidence type="ECO:0000256" key="1">
    <source>
        <dbReference type="ARBA" id="ARBA00009713"/>
    </source>
</evidence>
<name>A0A1J9QNN9_9EURO</name>
<dbReference type="Gene3D" id="2.130.10.10">
    <property type="entry name" value="YVTN repeat-like/Quinoprotein amine dehydrogenase"/>
    <property type="match status" value="1"/>
</dbReference>
<dbReference type="AlphaFoldDB" id="A0A1J9QNN9"/>
<sequence length="987" mass="110508">METAIRWSTASNADEQRFLYVDVSGKSFKLCKVTTGDSTCLNYDVLASHSRVPVFRAFDWSPVDDSLVAVGQASGEATILRMDDDYQTPIVFPIRNQRYCNAVAFSTQGLLAAGLDKVRNDFCLNIWDVNQRLSVSGSRGFGSERHVLEPLRKLASSEPITSIKFFKDQPDTLVTGVKGQFVRIYDLREGPGNPSLQFPTRCVHNLAVDWLDENYIASCNPSEDASICIWDRRSGSRFSSAALPITDSSQLSAALEFKNVIDLKSSIWSLRFSRTKRGCLGMLSSDGNFKAYDIAKEYVSEENRTSLDQTLGQDSAKSYPEQIYTKTVRDFRNPYLPHDNGVDPSRKVASFDFLNFSASNEPTAVTLLADRSVALFTLQSQPCPMDLSSQSVLARGGLSEHDLDFKLIRPSSEFFSRTAKTVQGIQDRSISPTTQPDGSSATRTEDQNDQGQKSPNPSSKTHAQRLASRESRERHLSAGIFSSPLTVHDALTWMSRPRLRCQEGYLVDGEKNKELLTDDPGLREFWDWVGRTRENSSNDSMIIHSVDMNYLGVYSVWNNRLGQSLENRMLGSDLNQSIDVNNLIVDLVEELRIPEGKGCVSRFPSHRRLCLRISGAAESITDLEAAVKQLVEDRQHTKAAALALFQDEPKLAFSALRKNQPTQAHKLLAMAITGSTKGDADPDWEETCAEIARELTDPYARAILALVSKGDWNSVIEEFTLPLRYRVEVALRWLPDKELSSYLRNATMDAIRQGDIEGVILTGLDHAAMDLFQSYINKFGDIQTPVLAMSHTVPRFITDPPNSTRFEAWRETYRRQLNSWKLQLDRARFDVESRKLAVTWDGRRLIKPPPQQISLICNYCTRPLSQQDGTESPVYQSIGMEVSHSTTGSPLGAGSMSGAVCPKCGRHMPRCGICSLWLGTADPMSRAVIAIENVSKQADETPEEDVMKRFVVFCINCNHGFHADHARDWFRKHRICPVAECSCICDR</sequence>
<reference evidence="7 8" key="1">
    <citation type="submission" date="2015-07" db="EMBL/GenBank/DDBJ databases">
        <title>Emmonsia species relationships and genome sequence.</title>
        <authorList>
            <consortium name="The Broad Institute Genomics Platform"/>
            <person name="Cuomo C.A."/>
            <person name="Munoz J.F."/>
            <person name="Imamovic A."/>
            <person name="Priest M.E."/>
            <person name="Young S."/>
            <person name="Clay O.K."/>
            <person name="McEwen J.G."/>
        </authorList>
    </citation>
    <scope>NUCLEOTIDE SEQUENCE [LARGE SCALE GENOMIC DNA]</scope>
    <source>
        <strain evidence="7 8">UAMH 9510</strain>
    </source>
</reference>
<dbReference type="InterPro" id="IPR001680">
    <property type="entry name" value="WD40_rpt"/>
</dbReference>
<dbReference type="EMBL" id="LGRN01000055">
    <property type="protein sequence ID" value="OJD17799.1"/>
    <property type="molecule type" value="Genomic_DNA"/>
</dbReference>
<evidence type="ECO:0000256" key="4">
    <source>
        <dbReference type="SAM" id="MobiDB-lite"/>
    </source>
</evidence>
<dbReference type="InterPro" id="IPR015943">
    <property type="entry name" value="WD40/YVTN_repeat-like_dom_sf"/>
</dbReference>
<evidence type="ECO:0000313" key="8">
    <source>
        <dbReference type="Proteomes" id="UP000182235"/>
    </source>
</evidence>
<dbReference type="Pfam" id="PF17034">
    <property type="entry name" value="zinc_ribbon_16"/>
    <property type="match status" value="1"/>
</dbReference>
<evidence type="ECO:0000259" key="5">
    <source>
        <dbReference type="Pfam" id="PF17034"/>
    </source>
</evidence>
<feature type="domain" description="MIOS-like alpha-solenoid" evidence="6">
    <location>
        <begin position="500"/>
        <end position="731"/>
    </location>
</feature>
<evidence type="ECO:0000313" key="7">
    <source>
        <dbReference type="EMBL" id="OJD17799.1"/>
    </source>
</evidence>
<feature type="compositionally biased region" description="Polar residues" evidence="4">
    <location>
        <begin position="422"/>
        <end position="442"/>
    </location>
</feature>
<dbReference type="InterPro" id="IPR036322">
    <property type="entry name" value="WD40_repeat_dom_sf"/>
</dbReference>
<keyword evidence="8" id="KW-1185">Reference proteome</keyword>
<feature type="domain" description="GATOR2 complex protein MIO zinc-ribbon like" evidence="5">
    <location>
        <begin position="857"/>
        <end position="986"/>
    </location>
</feature>
<dbReference type="GO" id="GO:1904263">
    <property type="term" value="P:positive regulation of TORC1 signaling"/>
    <property type="evidence" value="ECO:0007669"/>
    <property type="project" value="TreeGrafter"/>
</dbReference>
<dbReference type="PANTHER" id="PTHR16453">
    <property type="entry name" value="WD40 DOMAIN-CONTAINING PROTEIN MIO FAMILY MEMBER"/>
    <property type="match status" value="1"/>
</dbReference>
<evidence type="ECO:0000256" key="3">
    <source>
        <dbReference type="ARBA" id="ARBA00022737"/>
    </source>
</evidence>
<accession>A0A1J9QNN9</accession>
<keyword evidence="2" id="KW-0853">WD repeat</keyword>
<organism evidence="7 8">
    <name type="scientific">Emergomyces pasteurianus Ep9510</name>
    <dbReference type="NCBI Taxonomy" id="1447872"/>
    <lineage>
        <taxon>Eukaryota</taxon>
        <taxon>Fungi</taxon>
        <taxon>Dikarya</taxon>
        <taxon>Ascomycota</taxon>
        <taxon>Pezizomycotina</taxon>
        <taxon>Eurotiomycetes</taxon>
        <taxon>Eurotiomycetidae</taxon>
        <taxon>Onygenales</taxon>
        <taxon>Ajellomycetaceae</taxon>
        <taxon>Emergomyces</taxon>
    </lineage>
</organism>
<dbReference type="VEuPathDB" id="FungiDB:AJ78_02152"/>
<evidence type="ECO:0000259" key="6">
    <source>
        <dbReference type="Pfam" id="PF21719"/>
    </source>
</evidence>
<dbReference type="InterPro" id="IPR031488">
    <property type="entry name" value="Zn_ribbon_mio"/>
</dbReference>
<comment type="caution">
    <text evidence="7">The sequence shown here is derived from an EMBL/GenBank/DDBJ whole genome shotgun (WGS) entry which is preliminary data.</text>
</comment>
<proteinExistence type="inferred from homology"/>